<evidence type="ECO:0000313" key="3">
    <source>
        <dbReference type="EMBL" id="KAH8026265.1"/>
    </source>
</evidence>
<keyword evidence="2" id="KW-0812">Transmembrane</keyword>
<dbReference type="Proteomes" id="UP000821866">
    <property type="component" value="Unassembled WGS sequence"/>
</dbReference>
<keyword evidence="2" id="KW-0472">Membrane</keyword>
<comment type="caution">
    <text evidence="3">The sequence shown here is derived from an EMBL/GenBank/DDBJ whole genome shotgun (WGS) entry which is preliminary data.</text>
</comment>
<name>A0A9J6DWM9_RHIMP</name>
<evidence type="ECO:0000313" key="4">
    <source>
        <dbReference type="Proteomes" id="UP000821866"/>
    </source>
</evidence>
<reference evidence="3" key="1">
    <citation type="journal article" date="2020" name="Cell">
        <title>Large-Scale Comparative Analyses of Tick Genomes Elucidate Their Genetic Diversity and Vector Capacities.</title>
        <authorList>
            <consortium name="Tick Genome and Microbiome Consortium (TIGMIC)"/>
            <person name="Jia N."/>
            <person name="Wang J."/>
            <person name="Shi W."/>
            <person name="Du L."/>
            <person name="Sun Y."/>
            <person name="Zhan W."/>
            <person name="Jiang J.F."/>
            <person name="Wang Q."/>
            <person name="Zhang B."/>
            <person name="Ji P."/>
            <person name="Bell-Sakyi L."/>
            <person name="Cui X.M."/>
            <person name="Yuan T.T."/>
            <person name="Jiang B.G."/>
            <person name="Yang W.F."/>
            <person name="Lam T.T."/>
            <person name="Chang Q.C."/>
            <person name="Ding S.J."/>
            <person name="Wang X.J."/>
            <person name="Zhu J.G."/>
            <person name="Ruan X.D."/>
            <person name="Zhao L."/>
            <person name="Wei J.T."/>
            <person name="Ye R.Z."/>
            <person name="Que T.C."/>
            <person name="Du C.H."/>
            <person name="Zhou Y.H."/>
            <person name="Cheng J.X."/>
            <person name="Dai P.F."/>
            <person name="Guo W.B."/>
            <person name="Han X.H."/>
            <person name="Huang E.J."/>
            <person name="Li L.F."/>
            <person name="Wei W."/>
            <person name="Gao Y.C."/>
            <person name="Liu J.Z."/>
            <person name="Shao H.Z."/>
            <person name="Wang X."/>
            <person name="Wang C.C."/>
            <person name="Yang T.C."/>
            <person name="Huo Q.B."/>
            <person name="Li W."/>
            <person name="Chen H.Y."/>
            <person name="Chen S.E."/>
            <person name="Zhou L.G."/>
            <person name="Ni X.B."/>
            <person name="Tian J.H."/>
            <person name="Sheng Y."/>
            <person name="Liu T."/>
            <person name="Pan Y.S."/>
            <person name="Xia L.Y."/>
            <person name="Li J."/>
            <person name="Zhao F."/>
            <person name="Cao W.C."/>
        </authorList>
    </citation>
    <scope>NUCLEOTIDE SEQUENCE</scope>
    <source>
        <strain evidence="3">Rmic-2018</strain>
    </source>
</reference>
<keyword evidence="2" id="KW-1133">Transmembrane helix</keyword>
<feature type="region of interest" description="Disordered" evidence="1">
    <location>
        <begin position="105"/>
        <end position="127"/>
    </location>
</feature>
<sequence length="179" mass="19049">MSFVIGTALVPLGQSVAPTQQRFFRSSLWMPPSPQMEVGPIPMLPGEGTMVVIGGTLLKTSDGEPAKGSVVEPWLCQVVIFFLLTAAAVFLLCLVLFQLSSEESTEDKTSHSPAGKEDNSQLEGLPEVRERGAIARLGTTDGVTTVPGLFDDVAHTAFGLDADTDVAGSRNVTDSRRKM</sequence>
<reference evidence="3" key="2">
    <citation type="submission" date="2021-09" db="EMBL/GenBank/DDBJ databases">
        <authorList>
            <person name="Jia N."/>
            <person name="Wang J."/>
            <person name="Shi W."/>
            <person name="Du L."/>
            <person name="Sun Y."/>
            <person name="Zhan W."/>
            <person name="Jiang J."/>
            <person name="Wang Q."/>
            <person name="Zhang B."/>
            <person name="Ji P."/>
            <person name="Sakyi L.B."/>
            <person name="Cui X."/>
            <person name="Yuan T."/>
            <person name="Jiang B."/>
            <person name="Yang W."/>
            <person name="Lam T.T.-Y."/>
            <person name="Chang Q."/>
            <person name="Ding S."/>
            <person name="Wang X."/>
            <person name="Zhu J."/>
            <person name="Ruan X."/>
            <person name="Zhao L."/>
            <person name="Wei J."/>
            <person name="Que T."/>
            <person name="Du C."/>
            <person name="Cheng J."/>
            <person name="Dai P."/>
            <person name="Han X."/>
            <person name="Huang E."/>
            <person name="Gao Y."/>
            <person name="Liu J."/>
            <person name="Shao H."/>
            <person name="Ye R."/>
            <person name="Li L."/>
            <person name="Wei W."/>
            <person name="Wang X."/>
            <person name="Wang C."/>
            <person name="Huo Q."/>
            <person name="Li W."/>
            <person name="Guo W."/>
            <person name="Chen H."/>
            <person name="Chen S."/>
            <person name="Zhou L."/>
            <person name="Zhou L."/>
            <person name="Ni X."/>
            <person name="Tian J."/>
            <person name="Zhou Y."/>
            <person name="Sheng Y."/>
            <person name="Liu T."/>
            <person name="Pan Y."/>
            <person name="Xia L."/>
            <person name="Li J."/>
            <person name="Zhao F."/>
            <person name="Cao W."/>
        </authorList>
    </citation>
    <scope>NUCLEOTIDE SEQUENCE</scope>
    <source>
        <strain evidence="3">Rmic-2018</strain>
        <tissue evidence="3">Larvae</tissue>
    </source>
</reference>
<organism evidence="3 4">
    <name type="scientific">Rhipicephalus microplus</name>
    <name type="common">Cattle tick</name>
    <name type="synonym">Boophilus microplus</name>
    <dbReference type="NCBI Taxonomy" id="6941"/>
    <lineage>
        <taxon>Eukaryota</taxon>
        <taxon>Metazoa</taxon>
        <taxon>Ecdysozoa</taxon>
        <taxon>Arthropoda</taxon>
        <taxon>Chelicerata</taxon>
        <taxon>Arachnida</taxon>
        <taxon>Acari</taxon>
        <taxon>Parasitiformes</taxon>
        <taxon>Ixodida</taxon>
        <taxon>Ixodoidea</taxon>
        <taxon>Ixodidae</taxon>
        <taxon>Rhipicephalinae</taxon>
        <taxon>Rhipicephalus</taxon>
        <taxon>Boophilus</taxon>
    </lineage>
</organism>
<dbReference type="EMBL" id="JABSTU010000007">
    <property type="protein sequence ID" value="KAH8026265.1"/>
    <property type="molecule type" value="Genomic_DNA"/>
</dbReference>
<dbReference type="AlphaFoldDB" id="A0A9J6DWM9"/>
<feature type="transmembrane region" description="Helical" evidence="2">
    <location>
        <begin position="78"/>
        <end position="99"/>
    </location>
</feature>
<feature type="compositionally biased region" description="Basic and acidic residues" evidence="1">
    <location>
        <begin position="106"/>
        <end position="119"/>
    </location>
</feature>
<evidence type="ECO:0000256" key="1">
    <source>
        <dbReference type="SAM" id="MobiDB-lite"/>
    </source>
</evidence>
<proteinExistence type="predicted"/>
<protein>
    <submittedName>
        <fullName evidence="3">Uncharacterized protein</fullName>
    </submittedName>
</protein>
<accession>A0A9J6DWM9</accession>
<evidence type="ECO:0000256" key="2">
    <source>
        <dbReference type="SAM" id="Phobius"/>
    </source>
</evidence>
<gene>
    <name evidence="3" type="ORF">HPB51_017803</name>
</gene>
<keyword evidence="4" id="KW-1185">Reference proteome</keyword>